<dbReference type="InterPro" id="IPR016181">
    <property type="entry name" value="Acyl_CoA_acyltransferase"/>
</dbReference>
<dbReference type="EMBL" id="CP041730">
    <property type="protein sequence ID" value="QDQ26268.1"/>
    <property type="molecule type" value="Genomic_DNA"/>
</dbReference>
<sequence>MNPPPLLENAFVGASFNSLFHTPAFFNLHATAESAYFEWAPDRAVVANIHFTSHGEGLWRSPARGTYAGYAVEPGLRLRQFAEFHTAVQARLAERGARRLEVLPAPMAHDPVAFSNQFQILRSSGFEISTSDLNYTLAVDATPLGERMSYGNLKRLRKCTREGLLAEPLPISELPAVYETIAANRASKGHTVSMTLSQLETMAAQLPDAIQLFGCRDGEQLAAAGLCLRLNPQVLYVFYWGDRPGYEQFSPVVAVADAIYRFAQEQGIALLDAGTSTVDRDINHGLIEFKRALGFTESLKLRMTKVLP</sequence>
<dbReference type="GO" id="GO:0016740">
    <property type="term" value="F:transferase activity"/>
    <property type="evidence" value="ECO:0007669"/>
    <property type="project" value="UniProtKB-KW"/>
</dbReference>
<keyword evidence="2" id="KW-1185">Reference proteome</keyword>
<dbReference type="KEGG" id="cari:FNU76_07785"/>
<gene>
    <name evidence="1" type="ORF">FNU76_07785</name>
</gene>
<keyword evidence="1" id="KW-0808">Transferase</keyword>
<reference evidence="2" key="1">
    <citation type="submission" date="2019-07" db="EMBL/GenBank/DDBJ databases">
        <title>Chitinimonas sp. nov., isolated from Ny-Alesund, arctica soil.</title>
        <authorList>
            <person name="Xu Q."/>
            <person name="Peng F."/>
        </authorList>
    </citation>
    <scope>NUCLEOTIDE SEQUENCE [LARGE SCALE GENOMIC DNA]</scope>
    <source>
        <strain evidence="2">R3-44</strain>
    </source>
</reference>
<dbReference type="Proteomes" id="UP000317550">
    <property type="component" value="Chromosome"/>
</dbReference>
<protein>
    <submittedName>
        <fullName evidence="1">GNAT family N-acetyltransferase</fullName>
    </submittedName>
</protein>
<proteinExistence type="predicted"/>
<dbReference type="AlphaFoldDB" id="A0A516SE22"/>
<dbReference type="SUPFAM" id="SSF55729">
    <property type="entry name" value="Acyl-CoA N-acyltransferases (Nat)"/>
    <property type="match status" value="1"/>
</dbReference>
<evidence type="ECO:0000313" key="1">
    <source>
        <dbReference type="EMBL" id="QDQ26268.1"/>
    </source>
</evidence>
<accession>A0A516SE22</accession>
<dbReference type="Gene3D" id="3.40.630.30">
    <property type="match status" value="1"/>
</dbReference>
<dbReference type="OrthoDB" id="5170588at2"/>
<dbReference type="RefSeq" id="WP_144277667.1">
    <property type="nucleotide sequence ID" value="NZ_CP041730.1"/>
</dbReference>
<organism evidence="1 2">
    <name type="scientific">Chitinimonas arctica</name>
    <dbReference type="NCBI Taxonomy" id="2594795"/>
    <lineage>
        <taxon>Bacteria</taxon>
        <taxon>Pseudomonadati</taxon>
        <taxon>Pseudomonadota</taxon>
        <taxon>Betaproteobacteria</taxon>
        <taxon>Neisseriales</taxon>
        <taxon>Chitinibacteraceae</taxon>
        <taxon>Chitinimonas</taxon>
    </lineage>
</organism>
<name>A0A516SE22_9NEIS</name>
<evidence type="ECO:0000313" key="2">
    <source>
        <dbReference type="Proteomes" id="UP000317550"/>
    </source>
</evidence>